<dbReference type="Proteomes" id="UP001321760">
    <property type="component" value="Unassembled WGS sequence"/>
</dbReference>
<keyword evidence="2" id="KW-1185">Reference proteome</keyword>
<reference evidence="1" key="1">
    <citation type="journal article" date="2023" name="Mol. Phylogenet. Evol.">
        <title>Genome-scale phylogeny and comparative genomics of the fungal order Sordariales.</title>
        <authorList>
            <person name="Hensen N."/>
            <person name="Bonometti L."/>
            <person name="Westerberg I."/>
            <person name="Brannstrom I.O."/>
            <person name="Guillou S."/>
            <person name="Cros-Aarteil S."/>
            <person name="Calhoun S."/>
            <person name="Haridas S."/>
            <person name="Kuo A."/>
            <person name="Mondo S."/>
            <person name="Pangilinan J."/>
            <person name="Riley R."/>
            <person name="LaButti K."/>
            <person name="Andreopoulos B."/>
            <person name="Lipzen A."/>
            <person name="Chen C."/>
            <person name="Yan M."/>
            <person name="Daum C."/>
            <person name="Ng V."/>
            <person name="Clum A."/>
            <person name="Steindorff A."/>
            <person name="Ohm R.A."/>
            <person name="Martin F."/>
            <person name="Silar P."/>
            <person name="Natvig D.O."/>
            <person name="Lalanne C."/>
            <person name="Gautier V."/>
            <person name="Ament-Velasquez S.L."/>
            <person name="Kruys A."/>
            <person name="Hutchinson M.I."/>
            <person name="Powell A.J."/>
            <person name="Barry K."/>
            <person name="Miller A.N."/>
            <person name="Grigoriev I.V."/>
            <person name="Debuchy R."/>
            <person name="Gladieux P."/>
            <person name="Hiltunen Thoren M."/>
            <person name="Johannesson H."/>
        </authorList>
    </citation>
    <scope>NUCLEOTIDE SEQUENCE</scope>
    <source>
        <strain evidence="1">PSN243</strain>
    </source>
</reference>
<dbReference type="InterPro" id="IPR021838">
    <property type="entry name" value="DUF3431"/>
</dbReference>
<evidence type="ECO:0000313" key="2">
    <source>
        <dbReference type="Proteomes" id="UP001321760"/>
    </source>
</evidence>
<dbReference type="PANTHER" id="PTHR37490">
    <property type="entry name" value="EXPRESSED PROTEIN"/>
    <property type="match status" value="1"/>
</dbReference>
<dbReference type="AlphaFoldDB" id="A0AAV9GJC2"/>
<organism evidence="1 2">
    <name type="scientific">Podospora aff. communis PSN243</name>
    <dbReference type="NCBI Taxonomy" id="3040156"/>
    <lineage>
        <taxon>Eukaryota</taxon>
        <taxon>Fungi</taxon>
        <taxon>Dikarya</taxon>
        <taxon>Ascomycota</taxon>
        <taxon>Pezizomycotina</taxon>
        <taxon>Sordariomycetes</taxon>
        <taxon>Sordariomycetidae</taxon>
        <taxon>Sordariales</taxon>
        <taxon>Podosporaceae</taxon>
        <taxon>Podospora</taxon>
    </lineage>
</organism>
<evidence type="ECO:0000313" key="1">
    <source>
        <dbReference type="EMBL" id="KAK4447111.1"/>
    </source>
</evidence>
<reference evidence="1" key="2">
    <citation type="submission" date="2023-05" db="EMBL/GenBank/DDBJ databases">
        <authorList>
            <consortium name="Lawrence Berkeley National Laboratory"/>
            <person name="Steindorff A."/>
            <person name="Hensen N."/>
            <person name="Bonometti L."/>
            <person name="Westerberg I."/>
            <person name="Brannstrom I.O."/>
            <person name="Guillou S."/>
            <person name="Cros-Aarteil S."/>
            <person name="Calhoun S."/>
            <person name="Haridas S."/>
            <person name="Kuo A."/>
            <person name="Mondo S."/>
            <person name="Pangilinan J."/>
            <person name="Riley R."/>
            <person name="Labutti K."/>
            <person name="Andreopoulos B."/>
            <person name="Lipzen A."/>
            <person name="Chen C."/>
            <person name="Yanf M."/>
            <person name="Daum C."/>
            <person name="Ng V."/>
            <person name="Clum A."/>
            <person name="Ohm R."/>
            <person name="Martin F."/>
            <person name="Silar P."/>
            <person name="Natvig D."/>
            <person name="Lalanne C."/>
            <person name="Gautier V."/>
            <person name="Ament-Velasquez S.L."/>
            <person name="Kruys A."/>
            <person name="Hutchinson M.I."/>
            <person name="Powell A.J."/>
            <person name="Barry K."/>
            <person name="Miller A.N."/>
            <person name="Grigoriev I.V."/>
            <person name="Debuchy R."/>
            <person name="Gladieux P."/>
            <person name="Thoren M.H."/>
            <person name="Johannesson H."/>
        </authorList>
    </citation>
    <scope>NUCLEOTIDE SEQUENCE</scope>
    <source>
        <strain evidence="1">PSN243</strain>
    </source>
</reference>
<gene>
    <name evidence="1" type="ORF">QBC34DRAFT_410452</name>
</gene>
<comment type="caution">
    <text evidence="1">The sequence shown here is derived from an EMBL/GenBank/DDBJ whole genome shotgun (WGS) entry which is preliminary data.</text>
</comment>
<protein>
    <submittedName>
        <fullName evidence="1">Uncharacterized protein</fullName>
    </submittedName>
</protein>
<dbReference type="EMBL" id="MU865952">
    <property type="protein sequence ID" value="KAK4447111.1"/>
    <property type="molecule type" value="Genomic_DNA"/>
</dbReference>
<proteinExistence type="predicted"/>
<dbReference type="Pfam" id="PF11913">
    <property type="entry name" value="DUF3431"/>
    <property type="match status" value="1"/>
</dbReference>
<name>A0AAV9GJC2_9PEZI</name>
<accession>A0AAV9GJC2</accession>
<sequence>MRFKDIRPRGPERPAKPQTDALHAVELVVASTQRENTSWVHRNLPDWSHSIYVVDDASAMLTVPQNKGREAMVYLTHIIDRYDSLASITVFVHAARFAWHNDDPDYDVLATFRNLRLDYVQSAGYVNLRCVWALGCPEEIRPELDALDRPYEAAIRNRQPGQALTTKRVYKQAFQELMPGVPLPSLVGVACCSQFAVSRDAIRSRPREDYVRWRTWLLETELTDDLSGRVLEYMWHIIFGKTEVHCPNASDCYCKVYGLCNLRCDANQCDKRYLLPKVATLPSGWPNFGWDGEERSFSGPPL</sequence>
<dbReference type="PANTHER" id="PTHR37490:SF3">
    <property type="entry name" value="DUF3431 DOMAIN CONTAINING PROTEIN"/>
    <property type="match status" value="1"/>
</dbReference>